<feature type="domain" description="Alpha-2-macroglobulin bait region" evidence="7">
    <location>
        <begin position="535"/>
        <end position="670"/>
    </location>
</feature>
<dbReference type="InterPro" id="IPR011626">
    <property type="entry name" value="Alpha-macroglobulin_TED"/>
</dbReference>
<dbReference type="OrthoDB" id="9998011at2759"/>
<keyword evidence="6" id="KW-0472">Membrane</keyword>
<dbReference type="InterPro" id="IPR001599">
    <property type="entry name" value="Macroglobln_a2"/>
</dbReference>
<evidence type="ECO:0000259" key="9">
    <source>
        <dbReference type="SMART" id="SM01361"/>
    </source>
</evidence>
<evidence type="ECO:0000256" key="6">
    <source>
        <dbReference type="SAM" id="Phobius"/>
    </source>
</evidence>
<dbReference type="InterPro" id="IPR009048">
    <property type="entry name" value="A-macroglobulin_rcpt-bd"/>
</dbReference>
<proteinExistence type="predicted"/>
<dbReference type="EMBL" id="NEDP02000596">
    <property type="protein sequence ID" value="OWF55569.1"/>
    <property type="molecule type" value="Genomic_DNA"/>
</dbReference>
<feature type="compositionally biased region" description="Pro residues" evidence="5">
    <location>
        <begin position="419"/>
        <end position="432"/>
    </location>
</feature>
<dbReference type="Gene3D" id="2.60.40.1940">
    <property type="match status" value="1"/>
</dbReference>
<dbReference type="Gene3D" id="2.60.120.1540">
    <property type="match status" value="1"/>
</dbReference>
<feature type="transmembrane region" description="Helical" evidence="6">
    <location>
        <begin position="21"/>
        <end position="41"/>
    </location>
</feature>
<evidence type="ECO:0000256" key="2">
    <source>
        <dbReference type="ARBA" id="ARBA00022966"/>
    </source>
</evidence>
<dbReference type="InterPro" id="IPR036595">
    <property type="entry name" value="A-macroglobulin_rcpt-bd_sf"/>
</dbReference>
<evidence type="ECO:0000256" key="1">
    <source>
        <dbReference type="ARBA" id="ARBA00022729"/>
    </source>
</evidence>
<dbReference type="SMART" id="SM01359">
    <property type="entry name" value="A2M_N_2"/>
    <property type="match status" value="1"/>
</dbReference>
<feature type="region of interest" description="Disordered" evidence="5">
    <location>
        <begin position="408"/>
        <end position="434"/>
    </location>
</feature>
<dbReference type="InterPro" id="IPR050473">
    <property type="entry name" value="A2M/Complement_sys"/>
</dbReference>
<evidence type="ECO:0000313" key="10">
    <source>
        <dbReference type="EMBL" id="OWF55569.1"/>
    </source>
</evidence>
<evidence type="ECO:0000256" key="5">
    <source>
        <dbReference type="SAM" id="MobiDB-lite"/>
    </source>
</evidence>
<dbReference type="Proteomes" id="UP000242188">
    <property type="component" value="Unassembled WGS sequence"/>
</dbReference>
<dbReference type="SMART" id="SM01419">
    <property type="entry name" value="Thiol-ester_cl"/>
    <property type="match status" value="1"/>
</dbReference>
<dbReference type="Gene3D" id="2.60.40.2950">
    <property type="match status" value="1"/>
</dbReference>
<dbReference type="Gene3D" id="2.60.40.1930">
    <property type="match status" value="2"/>
</dbReference>
<name>A0A210R3J1_MIZYE</name>
<dbReference type="InterPro" id="IPR019742">
    <property type="entry name" value="MacrogloblnA2_CS"/>
</dbReference>
<dbReference type="GO" id="GO:0005615">
    <property type="term" value="C:extracellular space"/>
    <property type="evidence" value="ECO:0007669"/>
    <property type="project" value="InterPro"/>
</dbReference>
<dbReference type="SUPFAM" id="SSF49410">
    <property type="entry name" value="Alpha-macroglobulin receptor domain"/>
    <property type="match status" value="1"/>
</dbReference>
<feature type="compositionally biased region" description="Polar residues" evidence="5">
    <location>
        <begin position="76"/>
        <end position="89"/>
    </location>
</feature>
<evidence type="ECO:0000256" key="3">
    <source>
        <dbReference type="ARBA" id="ARBA00023157"/>
    </source>
</evidence>
<dbReference type="GO" id="GO:0004866">
    <property type="term" value="F:endopeptidase inhibitor activity"/>
    <property type="evidence" value="ECO:0007669"/>
    <property type="project" value="InterPro"/>
</dbReference>
<protein>
    <submittedName>
        <fullName evidence="10">CD109</fullName>
    </submittedName>
</protein>
<keyword evidence="6" id="KW-1133">Transmembrane helix</keyword>
<dbReference type="InterPro" id="IPR041555">
    <property type="entry name" value="MG3"/>
</dbReference>
<dbReference type="InterPro" id="IPR047565">
    <property type="entry name" value="Alpha-macroglob_thiol-ester_cl"/>
</dbReference>
<dbReference type="Gene3D" id="2.60.40.10">
    <property type="entry name" value="Immunoglobulins"/>
    <property type="match status" value="2"/>
</dbReference>
<keyword evidence="4" id="KW-0325">Glycoprotein</keyword>
<evidence type="ECO:0000259" key="7">
    <source>
        <dbReference type="SMART" id="SM01359"/>
    </source>
</evidence>
<feature type="domain" description="Alpha-2-macroglobulin" evidence="8">
    <location>
        <begin position="793"/>
        <end position="883"/>
    </location>
</feature>
<keyword evidence="6" id="KW-0812">Transmembrane</keyword>
<keyword evidence="1" id="KW-0732">Signal</keyword>
<accession>A0A210R3J1</accession>
<dbReference type="InterPro" id="IPR011625">
    <property type="entry name" value="A2M_N_BRD"/>
</dbReference>
<keyword evidence="11" id="KW-1185">Reference proteome</keyword>
<dbReference type="Gene3D" id="6.20.50.160">
    <property type="match status" value="1"/>
</dbReference>
<dbReference type="InterPro" id="IPR002890">
    <property type="entry name" value="MG2"/>
</dbReference>
<evidence type="ECO:0000313" key="11">
    <source>
        <dbReference type="Proteomes" id="UP000242188"/>
    </source>
</evidence>
<dbReference type="InterPro" id="IPR041813">
    <property type="entry name" value="A2M_TED"/>
</dbReference>
<keyword evidence="2" id="KW-0882">Thioester bond</keyword>
<keyword evidence="3" id="KW-1015">Disulfide bond</keyword>
<dbReference type="SUPFAM" id="SSF48239">
    <property type="entry name" value="Terpenoid cyclases/Protein prenyltransferases"/>
    <property type="match status" value="1"/>
</dbReference>
<dbReference type="InterPro" id="IPR008930">
    <property type="entry name" value="Terpenoid_cyclase/PrenylTrfase"/>
</dbReference>
<dbReference type="CDD" id="cd02897">
    <property type="entry name" value="A2M_2"/>
    <property type="match status" value="1"/>
</dbReference>
<dbReference type="Gene3D" id="2.60.40.690">
    <property type="entry name" value="Alpha-macroglobulin, receptor-binding domain"/>
    <property type="match status" value="1"/>
</dbReference>
<dbReference type="FunFam" id="2.60.40.1930:FF:000001">
    <property type="entry name" value="CD109 isoform 3"/>
    <property type="match status" value="1"/>
</dbReference>
<dbReference type="Pfam" id="PF07677">
    <property type="entry name" value="A2M_recep"/>
    <property type="match status" value="1"/>
</dbReference>
<comment type="caution">
    <text evidence="10">The sequence shown here is derived from an EMBL/GenBank/DDBJ whole genome shotgun (WGS) entry which is preliminary data.</text>
</comment>
<dbReference type="PROSITE" id="PS00477">
    <property type="entry name" value="ALPHA_2_MACROGLOBULIN"/>
    <property type="match status" value="1"/>
</dbReference>
<gene>
    <name evidence="10" type="ORF">KP79_PYT13279</name>
</gene>
<dbReference type="PANTHER" id="PTHR11412">
    <property type="entry name" value="MACROGLOBULIN / COMPLEMENT"/>
    <property type="match status" value="1"/>
</dbReference>
<evidence type="ECO:0000259" key="8">
    <source>
        <dbReference type="SMART" id="SM01360"/>
    </source>
</evidence>
<feature type="domain" description="Alpha-macroglobulin receptor-binding" evidence="9">
    <location>
        <begin position="1419"/>
        <end position="1505"/>
    </location>
</feature>
<dbReference type="InterPro" id="IPR013783">
    <property type="entry name" value="Ig-like_fold"/>
</dbReference>
<dbReference type="SMART" id="SM01361">
    <property type="entry name" value="A2M_recep"/>
    <property type="match status" value="1"/>
</dbReference>
<dbReference type="Gene3D" id="2.20.130.20">
    <property type="match status" value="1"/>
</dbReference>
<dbReference type="Pfam" id="PF00207">
    <property type="entry name" value="A2M"/>
    <property type="match status" value="1"/>
</dbReference>
<evidence type="ECO:0000256" key="4">
    <source>
        <dbReference type="ARBA" id="ARBA00023180"/>
    </source>
</evidence>
<dbReference type="STRING" id="6573.A0A210R3J1"/>
<dbReference type="Pfam" id="PF01835">
    <property type="entry name" value="MG2"/>
    <property type="match status" value="1"/>
</dbReference>
<sequence length="1530" mass="170229">MEVLTAGKYVQIIPPDMGTSMFGLLVGVATLTLCSALNSYIVTMPETIRPNLDTRVYVHILKAEGPVDVTVTLQRSDDNNSTVAQSSKTILPPNDPDKNGVSTLIDIRVPSHLMAGSYAMKVEGTGGLTFANWTELKFDKKSSSILVQTDRAMYKPGQTVRFRIFGMLPDLTLLDKPIDVSIFDPKKNKIQQWKGLRDPSGVITESMVMSDHPVLGDWMIKVNQGVGSREKTFTVAEYVLPKFEVKVILPPFGVTKDESFTVKISAMYTFGKPVRGSGVFRLKRKYTSWWLQRSKDYVESVERHFKINGDYETKISLNDIRKIDSSLAWTEFVVQANVTEGITGLRMNDSEEIMFYNSPDKIKFAESLPSTFKPGLKYTAIVRVTQKDDSPIPNTLARVNVSVNYQLPLPTETTTPAPTTTPTPPPPPPPTLPIDIDINGTDSLNSTFPSGLELMNDTLVPRIMEVWPPFERHIYPRFKTVHEEPRYFDVPADGLIHFDIMVPENATSASIIAEYKEEKDYKDLSLSESPSKSYVQVSLLTEKLKPGTNAMFEMKATENVPEVRYQILSKGMVLEAGTFDMRQQTEGVFPLVITADMAPKARMIVQYVRDDGEIVADGITFKVDGVFKNPVAINFDRNSAKPKESVRVDLEATPNSQVYILAVDKSVLLLKSGNDISEDEVTEELQSYDNAGGGSFPWFGMWRWPVSSGGQDASDVFENNGIKVLTDALLYKKPNQWDHREVMFDAGRPVPMMNMLAGGGRRMMMRTTAVSSKAARPKQLAKVKRVRTKFPETWIWESVSAGQTGQTELTATVPDTITSWVATAFAVNKDTGLGLSPSPSNLEVFLPFFIRMNLPYSVVRGELLVLQVDVFNYQRPAWTLVVMENNPDINNVISTQGGWTDYSTRVGRWMWVESGKVASAFFPIIPRKVGELKIKINAFGTKFSDSVERTLRVEPEGTPEENNNPVLIDLSTSSTFKTRFPIDFPPNAVDGSRRVRAAVIGDVMGPSINGIEKLLKMPYGCGEQNMLNFAPNIYIRRYLTITNKLTPAIDAKSKKYMVKGYQREMTYQHKDGSFSAFGESDKSGTTWLTAFVVKSFAEASDMITIDNEAVVKAVGWLVDQQNPNGTFNEPGKVLHKAMQGGSASGESSLTAFVLIAMTEAGVFPGVNETTAKSRALAQRFLEDEVDAMALTPLKVDVYEMAIIGHALSLAGSAKAEKIMVPIVMNAVQEEGTMHWTRPEEEPQLVYGGWRPPHIQSNGVDIELTSYIMMVYTKAADTDSAILILKWLSAQRNSDGGFSSTQDTIIALQALADLAALIYKPNFNMRVQLRNSENLDLIHEFQVSQNNALMFQTVDIPENIRLVEIVAEGFGMGVVEVATYFNVMDDLKVKSFDVNVTLKEESMTGFLIQVCGRWMRKGASGMSIIEIGYPSGMAPDVDSLNTDRAPDYKRLEQAARGLVLYFDQFDAEPQCVSIYMMRVDMVAEQKPAPIRIYDYYDTSKQSTTFYASQVLAESGVCDVCKNCFCKRKGSP</sequence>
<feature type="compositionally biased region" description="Low complexity" evidence="5">
    <location>
        <begin position="408"/>
        <end position="418"/>
    </location>
</feature>
<dbReference type="Gene3D" id="1.50.10.20">
    <property type="match status" value="1"/>
</dbReference>
<dbReference type="PANTHER" id="PTHR11412:SF136">
    <property type="entry name" value="CD109 ANTIGEN"/>
    <property type="match status" value="1"/>
</dbReference>
<dbReference type="Pfam" id="PF07678">
    <property type="entry name" value="TED_complement"/>
    <property type="match status" value="1"/>
</dbReference>
<dbReference type="Pfam" id="PF07703">
    <property type="entry name" value="A2M_BRD"/>
    <property type="match status" value="1"/>
</dbReference>
<reference evidence="10 11" key="1">
    <citation type="journal article" date="2017" name="Nat. Ecol. Evol.">
        <title>Scallop genome provides insights into evolution of bilaterian karyotype and development.</title>
        <authorList>
            <person name="Wang S."/>
            <person name="Zhang J."/>
            <person name="Jiao W."/>
            <person name="Li J."/>
            <person name="Xun X."/>
            <person name="Sun Y."/>
            <person name="Guo X."/>
            <person name="Huan P."/>
            <person name="Dong B."/>
            <person name="Zhang L."/>
            <person name="Hu X."/>
            <person name="Sun X."/>
            <person name="Wang J."/>
            <person name="Zhao C."/>
            <person name="Wang Y."/>
            <person name="Wang D."/>
            <person name="Huang X."/>
            <person name="Wang R."/>
            <person name="Lv J."/>
            <person name="Li Y."/>
            <person name="Zhang Z."/>
            <person name="Liu B."/>
            <person name="Lu W."/>
            <person name="Hui Y."/>
            <person name="Liang J."/>
            <person name="Zhou Z."/>
            <person name="Hou R."/>
            <person name="Li X."/>
            <person name="Liu Y."/>
            <person name="Li H."/>
            <person name="Ning X."/>
            <person name="Lin Y."/>
            <person name="Zhao L."/>
            <person name="Xing Q."/>
            <person name="Dou J."/>
            <person name="Li Y."/>
            <person name="Mao J."/>
            <person name="Guo H."/>
            <person name="Dou H."/>
            <person name="Li T."/>
            <person name="Mu C."/>
            <person name="Jiang W."/>
            <person name="Fu Q."/>
            <person name="Fu X."/>
            <person name="Miao Y."/>
            <person name="Liu J."/>
            <person name="Yu Q."/>
            <person name="Li R."/>
            <person name="Liao H."/>
            <person name="Li X."/>
            <person name="Kong Y."/>
            <person name="Jiang Z."/>
            <person name="Chourrout D."/>
            <person name="Li R."/>
            <person name="Bao Z."/>
        </authorList>
    </citation>
    <scope>NUCLEOTIDE SEQUENCE [LARGE SCALE GENOMIC DNA]</scope>
    <source>
        <strain evidence="10 11">PY_sf001</strain>
    </source>
</reference>
<feature type="region of interest" description="Disordered" evidence="5">
    <location>
        <begin position="76"/>
        <end position="97"/>
    </location>
</feature>
<dbReference type="Pfam" id="PF17791">
    <property type="entry name" value="MG3"/>
    <property type="match status" value="1"/>
</dbReference>
<organism evidence="10 11">
    <name type="scientific">Mizuhopecten yessoensis</name>
    <name type="common">Japanese scallop</name>
    <name type="synonym">Patinopecten yessoensis</name>
    <dbReference type="NCBI Taxonomy" id="6573"/>
    <lineage>
        <taxon>Eukaryota</taxon>
        <taxon>Metazoa</taxon>
        <taxon>Spiralia</taxon>
        <taxon>Lophotrochozoa</taxon>
        <taxon>Mollusca</taxon>
        <taxon>Bivalvia</taxon>
        <taxon>Autobranchia</taxon>
        <taxon>Pteriomorphia</taxon>
        <taxon>Pectinida</taxon>
        <taxon>Pectinoidea</taxon>
        <taxon>Pectinidae</taxon>
        <taxon>Mizuhopecten</taxon>
    </lineage>
</organism>
<dbReference type="SMART" id="SM01360">
    <property type="entry name" value="A2M"/>
    <property type="match status" value="1"/>
</dbReference>